<keyword evidence="12" id="KW-0564">Palmitate</keyword>
<dbReference type="GO" id="GO:0005886">
    <property type="term" value="C:plasma membrane"/>
    <property type="evidence" value="ECO:0007669"/>
    <property type="project" value="UniProtKB-SubCell"/>
</dbReference>
<dbReference type="GO" id="GO:0004129">
    <property type="term" value="F:cytochrome-c oxidase activity"/>
    <property type="evidence" value="ECO:0007669"/>
    <property type="project" value="InterPro"/>
</dbReference>
<evidence type="ECO:0000256" key="11">
    <source>
        <dbReference type="ARBA" id="ARBA00023136"/>
    </source>
</evidence>
<dbReference type="Proteomes" id="UP000442533">
    <property type="component" value="Unassembled WGS sequence"/>
</dbReference>
<dbReference type="GO" id="GO:0005507">
    <property type="term" value="F:copper ion binding"/>
    <property type="evidence" value="ECO:0007669"/>
    <property type="project" value="InterPro"/>
</dbReference>
<dbReference type="PROSITE" id="PS50999">
    <property type="entry name" value="COX2_TM"/>
    <property type="match status" value="1"/>
</dbReference>
<evidence type="ECO:0000256" key="4">
    <source>
        <dbReference type="ARBA" id="ARBA00022475"/>
    </source>
</evidence>
<evidence type="ECO:0000256" key="14">
    <source>
        <dbReference type="ARBA" id="ARBA00030198"/>
    </source>
</evidence>
<evidence type="ECO:0000256" key="6">
    <source>
        <dbReference type="ARBA" id="ARBA00022692"/>
    </source>
</evidence>
<comment type="similarity">
    <text evidence="2">Belongs to the cytochrome c oxidase subunit 2 family.</text>
</comment>
<comment type="caution">
    <text evidence="18">The sequence shown here is derived from an EMBL/GenBank/DDBJ whole genome shotgun (WGS) entry which is preliminary data.</text>
</comment>
<keyword evidence="9 15" id="KW-1133">Transmembrane helix</keyword>
<keyword evidence="10" id="KW-0560">Oxidoreductase</keyword>
<reference evidence="18 19" key="1">
    <citation type="submission" date="2019-11" db="EMBL/GenBank/DDBJ databases">
        <authorList>
            <person name="Dong K."/>
        </authorList>
    </citation>
    <scope>NUCLEOTIDE SEQUENCE [LARGE SCALE GENOMIC DNA]</scope>
    <source>
        <strain evidence="18 19">JCM 17370</strain>
    </source>
</reference>
<evidence type="ECO:0000256" key="10">
    <source>
        <dbReference type="ARBA" id="ARBA00023002"/>
    </source>
</evidence>
<evidence type="ECO:0000256" key="15">
    <source>
        <dbReference type="SAM" id="Phobius"/>
    </source>
</evidence>
<evidence type="ECO:0000256" key="3">
    <source>
        <dbReference type="ARBA" id="ARBA00022448"/>
    </source>
</evidence>
<dbReference type="GO" id="GO:0009486">
    <property type="term" value="F:cytochrome bo3 ubiquinol oxidase activity"/>
    <property type="evidence" value="ECO:0007669"/>
    <property type="project" value="InterPro"/>
</dbReference>
<dbReference type="Pfam" id="PF06481">
    <property type="entry name" value="COX_ARM"/>
    <property type="match status" value="1"/>
</dbReference>
<proteinExistence type="inferred from homology"/>
<keyword evidence="8" id="KW-0249">Electron transport</keyword>
<dbReference type="GO" id="GO:0016682">
    <property type="term" value="F:oxidoreductase activity, acting on diphenols and related substances as donors, oxygen as acceptor"/>
    <property type="evidence" value="ECO:0007669"/>
    <property type="project" value="InterPro"/>
</dbReference>
<keyword evidence="11 15" id="KW-0472">Membrane</keyword>
<keyword evidence="4" id="KW-1003">Cell membrane</keyword>
<keyword evidence="13" id="KW-0449">Lipoprotein</keyword>
<dbReference type="SUPFAM" id="SSF49503">
    <property type="entry name" value="Cupredoxins"/>
    <property type="match status" value="1"/>
</dbReference>
<keyword evidence="3" id="KW-0813">Transport</keyword>
<dbReference type="OrthoDB" id="9783445at2"/>
<dbReference type="Gene3D" id="1.10.287.90">
    <property type="match status" value="1"/>
</dbReference>
<dbReference type="NCBIfam" id="TIGR01433">
    <property type="entry name" value="CyoA"/>
    <property type="match status" value="1"/>
</dbReference>
<organism evidence="18 19">
    <name type="scientific">Paracoccus limosus</name>
    <dbReference type="NCBI Taxonomy" id="913252"/>
    <lineage>
        <taxon>Bacteria</taxon>
        <taxon>Pseudomonadati</taxon>
        <taxon>Pseudomonadota</taxon>
        <taxon>Alphaproteobacteria</taxon>
        <taxon>Rhodobacterales</taxon>
        <taxon>Paracoccaceae</taxon>
        <taxon>Paracoccus</taxon>
    </lineage>
</organism>
<evidence type="ECO:0000256" key="5">
    <source>
        <dbReference type="ARBA" id="ARBA00022660"/>
    </source>
</evidence>
<dbReference type="InterPro" id="IPR008972">
    <property type="entry name" value="Cupredoxin"/>
</dbReference>
<sequence>MPPTGEVTALMRIPFPLARLTALAPIFLALGACKMEVLKPSGYIAERQKDLLLASTGLMMLIIIPVMVLIVWFSWRYRASNRQATYAPDWDHSTKFELVIWAAPLLIIICLGALTWVGTHLLDPFRPLDRLSASEPAPDQKPLQVEVVALDWKWLFIYPEQGVATVNDLAVPVNREIEFTLTSSTVMNAFYIPAMAGMIYAMPAMETKLHGVFNETGDYQGLASHYSGHGFSGMRFKTHALDEAAFDAWLDETRAAGGTLDRAKYLELEKPSENVKPMSFAQVDPELFDRAVNMCVEQGKMCMAEMAALDKQGGTGLAGTMNTGALTRDASIRRGSGIAVLGSAPFQVNSFCTPEDSEKMFAEMRSTQPVTRNDPAPMRGLALPRPDNRLGIIDMPRIIQDARRDNAVEPKL</sequence>
<feature type="transmembrane region" description="Helical" evidence="15">
    <location>
        <begin position="12"/>
        <end position="30"/>
    </location>
</feature>
<evidence type="ECO:0000256" key="9">
    <source>
        <dbReference type="ARBA" id="ARBA00022989"/>
    </source>
</evidence>
<evidence type="ECO:0000256" key="2">
    <source>
        <dbReference type="ARBA" id="ARBA00007866"/>
    </source>
</evidence>
<evidence type="ECO:0000256" key="7">
    <source>
        <dbReference type="ARBA" id="ARBA00022729"/>
    </source>
</evidence>
<evidence type="ECO:0000256" key="13">
    <source>
        <dbReference type="ARBA" id="ARBA00023288"/>
    </source>
</evidence>
<accession>A0A844H6V1</accession>
<evidence type="ECO:0000313" key="19">
    <source>
        <dbReference type="Proteomes" id="UP000442533"/>
    </source>
</evidence>
<dbReference type="EMBL" id="WMIF01000015">
    <property type="protein sequence ID" value="MTH35303.1"/>
    <property type="molecule type" value="Genomic_DNA"/>
</dbReference>
<dbReference type="AlphaFoldDB" id="A0A844H6V1"/>
<evidence type="ECO:0000256" key="8">
    <source>
        <dbReference type="ARBA" id="ARBA00022982"/>
    </source>
</evidence>
<evidence type="ECO:0000313" key="18">
    <source>
        <dbReference type="EMBL" id="MTH35303.1"/>
    </source>
</evidence>
<feature type="domain" description="Cytochrome oxidase subunit II copper A binding" evidence="16">
    <location>
        <begin position="140"/>
        <end position="252"/>
    </location>
</feature>
<dbReference type="InterPro" id="IPR045187">
    <property type="entry name" value="CcO_II"/>
</dbReference>
<dbReference type="InterPro" id="IPR010514">
    <property type="entry name" value="COX_ARM"/>
</dbReference>
<dbReference type="InterPro" id="IPR002429">
    <property type="entry name" value="CcO_II-like_C"/>
</dbReference>
<dbReference type="GO" id="GO:0042773">
    <property type="term" value="P:ATP synthesis coupled electron transport"/>
    <property type="evidence" value="ECO:0007669"/>
    <property type="project" value="TreeGrafter"/>
</dbReference>
<dbReference type="InterPro" id="IPR006333">
    <property type="entry name" value="Cyt_o_ubiquinol_oxidase_su2"/>
</dbReference>
<feature type="transmembrane region" description="Helical" evidence="15">
    <location>
        <begin position="51"/>
        <end position="75"/>
    </location>
</feature>
<dbReference type="PANTHER" id="PTHR22888:SF18">
    <property type="entry name" value="CYTOCHROME BO(3) UBIQUINOL OXIDASE SUBUNIT 2"/>
    <property type="match status" value="1"/>
</dbReference>
<dbReference type="Gene3D" id="2.60.40.420">
    <property type="entry name" value="Cupredoxins - blue copper proteins"/>
    <property type="match status" value="1"/>
</dbReference>
<evidence type="ECO:0000259" key="16">
    <source>
        <dbReference type="PROSITE" id="PS50857"/>
    </source>
</evidence>
<dbReference type="InterPro" id="IPR034227">
    <property type="entry name" value="CuRO_UO_II"/>
</dbReference>
<keyword evidence="7" id="KW-0732">Signal</keyword>
<dbReference type="InterPro" id="IPR036257">
    <property type="entry name" value="Cyt_c_oxidase_su2_TM_sf"/>
</dbReference>
<evidence type="ECO:0000259" key="17">
    <source>
        <dbReference type="PROSITE" id="PS50999"/>
    </source>
</evidence>
<comment type="subcellular location">
    <subcellularLocation>
        <location evidence="1">Cell membrane</location>
        <topology evidence="1">Multi-pass membrane protein</topology>
    </subcellularLocation>
</comment>
<keyword evidence="5" id="KW-0679">Respiratory chain</keyword>
<gene>
    <name evidence="18" type="primary">cyoA</name>
    <name evidence="18" type="ORF">GL279_11890</name>
</gene>
<feature type="transmembrane region" description="Helical" evidence="15">
    <location>
        <begin position="98"/>
        <end position="122"/>
    </location>
</feature>
<protein>
    <recommendedName>
        <fullName evidence="14">Ubiquinol oxidase polypeptide II</fullName>
    </recommendedName>
</protein>
<dbReference type="SUPFAM" id="SSF81464">
    <property type="entry name" value="Cytochrome c oxidase subunit II-like, transmembrane region"/>
    <property type="match status" value="1"/>
</dbReference>
<name>A0A844H6V1_9RHOB</name>
<dbReference type="CDD" id="cd04212">
    <property type="entry name" value="CuRO_UO_II"/>
    <property type="match status" value="1"/>
</dbReference>
<dbReference type="PROSITE" id="PS50857">
    <property type="entry name" value="COX2_CUA"/>
    <property type="match status" value="1"/>
</dbReference>
<dbReference type="InterPro" id="IPR011759">
    <property type="entry name" value="Cyt_c_oxidase_su2_TM_dom"/>
</dbReference>
<evidence type="ECO:0000256" key="1">
    <source>
        <dbReference type="ARBA" id="ARBA00004651"/>
    </source>
</evidence>
<feature type="domain" description="Cytochrome oxidase subunit II transmembrane region profile" evidence="17">
    <location>
        <begin position="29"/>
        <end position="126"/>
    </location>
</feature>
<keyword evidence="6 15" id="KW-0812">Transmembrane</keyword>
<keyword evidence="19" id="KW-1185">Reference proteome</keyword>
<dbReference type="PANTHER" id="PTHR22888">
    <property type="entry name" value="CYTOCHROME C OXIDASE, SUBUNIT II"/>
    <property type="match status" value="1"/>
</dbReference>
<evidence type="ECO:0000256" key="12">
    <source>
        <dbReference type="ARBA" id="ARBA00023139"/>
    </source>
</evidence>